<evidence type="ECO:0000256" key="6">
    <source>
        <dbReference type="ARBA" id="ARBA00022833"/>
    </source>
</evidence>
<dbReference type="PANTHER" id="PTHR43690">
    <property type="entry name" value="NARDILYSIN"/>
    <property type="match status" value="1"/>
</dbReference>
<feature type="domain" description="Peptidase M16 C-terminal" evidence="10">
    <location>
        <begin position="273"/>
        <end position="456"/>
    </location>
</feature>
<dbReference type="PANTHER" id="PTHR43690:SF17">
    <property type="entry name" value="PROTEIN YHJJ"/>
    <property type="match status" value="1"/>
</dbReference>
<keyword evidence="6" id="KW-0862">Zinc</keyword>
<keyword evidence="5 11" id="KW-0378">Hydrolase</keyword>
<gene>
    <name evidence="11" type="ORF">ABH992_005305</name>
</gene>
<comment type="similarity">
    <text evidence="2 8">Belongs to the peptidase M16 family.</text>
</comment>
<keyword evidence="7" id="KW-0482">Metalloprotease</keyword>
<keyword evidence="4" id="KW-0479">Metal-binding</keyword>
<keyword evidence="12" id="KW-1185">Reference proteome</keyword>
<evidence type="ECO:0000256" key="3">
    <source>
        <dbReference type="ARBA" id="ARBA00022670"/>
    </source>
</evidence>
<reference evidence="11 12" key="1">
    <citation type="submission" date="2024-07" db="EMBL/GenBank/DDBJ databases">
        <title>Genomic Encyclopedia of Type Strains, Phase V (KMG-V): Genome sequencing to study the core and pangenomes of soil and plant-associated prokaryotes.</title>
        <authorList>
            <person name="Whitman W."/>
        </authorList>
    </citation>
    <scope>NUCLEOTIDE SEQUENCE [LARGE SCALE GENOMIC DNA]</scope>
    <source>
        <strain evidence="11 12">USDA 222</strain>
    </source>
</reference>
<evidence type="ECO:0000259" key="9">
    <source>
        <dbReference type="Pfam" id="PF00675"/>
    </source>
</evidence>
<dbReference type="GO" id="GO:0006508">
    <property type="term" value="P:proteolysis"/>
    <property type="evidence" value="ECO:0007669"/>
    <property type="project" value="UniProtKB-KW"/>
</dbReference>
<comment type="caution">
    <text evidence="11">The sequence shown here is derived from an EMBL/GenBank/DDBJ whole genome shotgun (WGS) entry which is preliminary data.</text>
</comment>
<dbReference type="Proteomes" id="UP001565474">
    <property type="component" value="Unassembled WGS sequence"/>
</dbReference>
<protein>
    <submittedName>
        <fullName evidence="11">Zinc protease</fullName>
        <ecNumber evidence="11">3.4.24.-</ecNumber>
    </submittedName>
</protein>
<evidence type="ECO:0000256" key="8">
    <source>
        <dbReference type="RuleBase" id="RU004447"/>
    </source>
</evidence>
<evidence type="ECO:0000313" key="11">
    <source>
        <dbReference type="EMBL" id="MEY9472906.1"/>
    </source>
</evidence>
<evidence type="ECO:0000256" key="5">
    <source>
        <dbReference type="ARBA" id="ARBA00022801"/>
    </source>
</evidence>
<evidence type="ECO:0000256" key="4">
    <source>
        <dbReference type="ARBA" id="ARBA00022723"/>
    </source>
</evidence>
<name>A0ABV4GLT3_9BRAD</name>
<feature type="domain" description="Peptidase M16 N-terminal" evidence="9">
    <location>
        <begin position="119"/>
        <end position="263"/>
    </location>
</feature>
<evidence type="ECO:0000256" key="2">
    <source>
        <dbReference type="ARBA" id="ARBA00007261"/>
    </source>
</evidence>
<dbReference type="SUPFAM" id="SSF63411">
    <property type="entry name" value="LuxS/MPP-like metallohydrolase"/>
    <property type="match status" value="2"/>
</dbReference>
<dbReference type="InterPro" id="IPR011765">
    <property type="entry name" value="Pept_M16_N"/>
</dbReference>
<evidence type="ECO:0000256" key="7">
    <source>
        <dbReference type="ARBA" id="ARBA00023049"/>
    </source>
</evidence>
<proteinExistence type="inferred from homology"/>
<evidence type="ECO:0000259" key="10">
    <source>
        <dbReference type="Pfam" id="PF05193"/>
    </source>
</evidence>
<dbReference type="GO" id="GO:0008233">
    <property type="term" value="F:peptidase activity"/>
    <property type="evidence" value="ECO:0007669"/>
    <property type="project" value="UniProtKB-KW"/>
</dbReference>
<comment type="cofactor">
    <cofactor evidence="1">
        <name>Zn(2+)</name>
        <dbReference type="ChEBI" id="CHEBI:29105"/>
    </cofactor>
</comment>
<dbReference type="Pfam" id="PF00675">
    <property type="entry name" value="Peptidase_M16"/>
    <property type="match status" value="1"/>
</dbReference>
<dbReference type="PROSITE" id="PS00143">
    <property type="entry name" value="INSULINASE"/>
    <property type="match status" value="1"/>
</dbReference>
<dbReference type="InterPro" id="IPR050626">
    <property type="entry name" value="Peptidase_M16"/>
</dbReference>
<dbReference type="Gene3D" id="3.30.830.10">
    <property type="entry name" value="Metalloenzyme, LuxS/M16 peptidase-like"/>
    <property type="match status" value="2"/>
</dbReference>
<accession>A0ABV4GLT3</accession>
<dbReference type="Pfam" id="PF05193">
    <property type="entry name" value="Peptidase_M16_C"/>
    <property type="match status" value="1"/>
</dbReference>
<evidence type="ECO:0000313" key="12">
    <source>
        <dbReference type="Proteomes" id="UP001565474"/>
    </source>
</evidence>
<dbReference type="InterPro" id="IPR007863">
    <property type="entry name" value="Peptidase_M16_C"/>
</dbReference>
<sequence>MVLLYIQVARALAHPMANGPAFASLHFGRCAAAKSCSAPPQSVHIYGTKGVTMSDRSSVTANTKETAAGAFPMTRTTLVEDGTRDSTTPNRYGSHEGGVLAQARWDRPASFALQNGLEVVVIPDHRTPVVTQMIWYKVGSADEPPGKSGLAHFLEHLMFKGTSKHPPGEFDQAVLRVGGYQNAFTWTDYTSYFQHVPRGQLGKMLEFEADRMTGLILEDEQVSSERDVVLEELNGAANDPGARLVEQMMAALYLNHPYGRPIIGWRQEIEELGREDALGFYKRFYAPNNAILIIAGDVEAGEIRPLVETSFGRIPPQPSIPAERLRPQEPTPAAPRNVTLADARVEQPALYRYYLVPSARTAGAGESAVLDVLAELMGGGINSYLYRALVIDKQLASSASAGYEAAQLDHWLLEISAIPKPGIDFGQLEFAIDEVIAGIAHNPASAEDIERVKTRLIAQAIYAHDDQEQLALWYGSRLTTGQSIDEIRGWPDGIRAVSDAQVLEAARKWLDKKRSVTGYLTKERSQKDAEKRS</sequence>
<dbReference type="InterPro" id="IPR001431">
    <property type="entry name" value="Pept_M16_Zn_BS"/>
</dbReference>
<evidence type="ECO:0000256" key="1">
    <source>
        <dbReference type="ARBA" id="ARBA00001947"/>
    </source>
</evidence>
<keyword evidence="3 11" id="KW-0645">Protease</keyword>
<organism evidence="11 12">
    <name type="scientific">Bradyrhizobium yuanmingense</name>
    <dbReference type="NCBI Taxonomy" id="108015"/>
    <lineage>
        <taxon>Bacteria</taxon>
        <taxon>Pseudomonadati</taxon>
        <taxon>Pseudomonadota</taxon>
        <taxon>Alphaproteobacteria</taxon>
        <taxon>Hyphomicrobiales</taxon>
        <taxon>Nitrobacteraceae</taxon>
        <taxon>Bradyrhizobium</taxon>
    </lineage>
</organism>
<dbReference type="EC" id="3.4.24.-" evidence="11"/>
<dbReference type="EMBL" id="JBGBZN010000002">
    <property type="protein sequence ID" value="MEY9472906.1"/>
    <property type="molecule type" value="Genomic_DNA"/>
</dbReference>
<dbReference type="InterPro" id="IPR011249">
    <property type="entry name" value="Metalloenz_LuxS/M16"/>
</dbReference>